<accession>A0A238YTP6</accession>
<dbReference type="EMBL" id="FZNM01000026">
    <property type="protein sequence ID" value="SNR74158.1"/>
    <property type="molecule type" value="Genomic_DNA"/>
</dbReference>
<dbReference type="AlphaFoldDB" id="A0A238YTP6"/>
<feature type="non-terminal residue" evidence="1">
    <location>
        <position position="1"/>
    </location>
</feature>
<sequence length="73" mass="8043">HFLVGQPLMRGFKTCLQLPDEAIICGVYLGGARSFISFIGNGYGVNPVQLRRVDLKGPGIVLNGRYFSTFYGF</sequence>
<name>A0A238YTP6_9RHOB</name>
<organism evidence="1 2">
    <name type="scientific">Paracoccus sediminis</name>
    <dbReference type="NCBI Taxonomy" id="1214787"/>
    <lineage>
        <taxon>Bacteria</taxon>
        <taxon>Pseudomonadati</taxon>
        <taxon>Pseudomonadota</taxon>
        <taxon>Alphaproteobacteria</taxon>
        <taxon>Rhodobacterales</taxon>
        <taxon>Paracoccaceae</taxon>
        <taxon>Paracoccus</taxon>
    </lineage>
</organism>
<gene>
    <name evidence="1" type="ORF">SAMN06265378_1261</name>
</gene>
<evidence type="ECO:0000313" key="1">
    <source>
        <dbReference type="EMBL" id="SNR74158.1"/>
    </source>
</evidence>
<reference evidence="2" key="1">
    <citation type="submission" date="2017-06" db="EMBL/GenBank/DDBJ databases">
        <authorList>
            <person name="Varghese N."/>
            <person name="Submissions S."/>
        </authorList>
    </citation>
    <scope>NUCLEOTIDE SEQUENCE [LARGE SCALE GENOMIC DNA]</scope>
    <source>
        <strain evidence="2">DSM 26170</strain>
    </source>
</reference>
<proteinExistence type="predicted"/>
<dbReference type="Proteomes" id="UP000198409">
    <property type="component" value="Unassembled WGS sequence"/>
</dbReference>
<evidence type="ECO:0000313" key="2">
    <source>
        <dbReference type="Proteomes" id="UP000198409"/>
    </source>
</evidence>
<protein>
    <submittedName>
        <fullName evidence="1">Uncharacterized protein</fullName>
    </submittedName>
</protein>